<proteinExistence type="predicted"/>
<feature type="compositionally biased region" description="Polar residues" evidence="1">
    <location>
        <begin position="22"/>
        <end position="33"/>
    </location>
</feature>
<accession>A0ABR2TF33</accession>
<feature type="compositionally biased region" description="Polar residues" evidence="1">
    <location>
        <begin position="1"/>
        <end position="12"/>
    </location>
</feature>
<gene>
    <name evidence="2" type="ORF">V6N11_077813</name>
</gene>
<organism evidence="2 3">
    <name type="scientific">Hibiscus sabdariffa</name>
    <name type="common">roselle</name>
    <dbReference type="NCBI Taxonomy" id="183260"/>
    <lineage>
        <taxon>Eukaryota</taxon>
        <taxon>Viridiplantae</taxon>
        <taxon>Streptophyta</taxon>
        <taxon>Embryophyta</taxon>
        <taxon>Tracheophyta</taxon>
        <taxon>Spermatophyta</taxon>
        <taxon>Magnoliopsida</taxon>
        <taxon>eudicotyledons</taxon>
        <taxon>Gunneridae</taxon>
        <taxon>Pentapetalae</taxon>
        <taxon>rosids</taxon>
        <taxon>malvids</taxon>
        <taxon>Malvales</taxon>
        <taxon>Malvaceae</taxon>
        <taxon>Malvoideae</taxon>
        <taxon>Hibiscus</taxon>
    </lineage>
</organism>
<feature type="region of interest" description="Disordered" evidence="1">
    <location>
        <begin position="1"/>
        <end position="51"/>
    </location>
</feature>
<evidence type="ECO:0000313" key="3">
    <source>
        <dbReference type="Proteomes" id="UP001396334"/>
    </source>
</evidence>
<dbReference type="Proteomes" id="UP001396334">
    <property type="component" value="Unassembled WGS sequence"/>
</dbReference>
<evidence type="ECO:0000313" key="2">
    <source>
        <dbReference type="EMBL" id="KAK9035784.1"/>
    </source>
</evidence>
<sequence>MYPVASDNSLQSVRPPDDTGQTDEPQINPNGLSENVHPYDLSNVGTSSHDDDVMDMRLQFSNTEDGQVPELTDTVDISPIMEAPETDLNAGDGGRDDHTGESSVRGVEVPIVSSEPLNACELTVPVYKRLENERTWSILGVF</sequence>
<keyword evidence="3" id="KW-1185">Reference proteome</keyword>
<evidence type="ECO:0000256" key="1">
    <source>
        <dbReference type="SAM" id="MobiDB-lite"/>
    </source>
</evidence>
<protein>
    <submittedName>
        <fullName evidence="2">Uncharacterized protein</fullName>
    </submittedName>
</protein>
<comment type="caution">
    <text evidence="2">The sequence shown here is derived from an EMBL/GenBank/DDBJ whole genome shotgun (WGS) entry which is preliminary data.</text>
</comment>
<name>A0ABR2TF33_9ROSI</name>
<reference evidence="2 3" key="1">
    <citation type="journal article" date="2024" name="G3 (Bethesda)">
        <title>Genome assembly of Hibiscus sabdariffa L. provides insights into metabolisms of medicinal natural products.</title>
        <authorList>
            <person name="Kim T."/>
        </authorList>
    </citation>
    <scope>NUCLEOTIDE SEQUENCE [LARGE SCALE GENOMIC DNA]</scope>
    <source>
        <strain evidence="2">TK-2024</strain>
        <tissue evidence="2">Old leaves</tissue>
    </source>
</reference>
<feature type="region of interest" description="Disordered" evidence="1">
    <location>
        <begin position="75"/>
        <end position="104"/>
    </location>
</feature>
<dbReference type="EMBL" id="JBBPBN010000006">
    <property type="protein sequence ID" value="KAK9035784.1"/>
    <property type="molecule type" value="Genomic_DNA"/>
</dbReference>